<proteinExistence type="predicted"/>
<dbReference type="Proteomes" id="UP000008909">
    <property type="component" value="Unassembled WGS sequence"/>
</dbReference>
<sequence length="276" mass="30382">MPYDGFLPNAAWSNLAPGSPDRTSSITNGTSTTQLLVNYKNDQLCKGLQVLPTVYHKPRRTSGGGAVTGVHLPTQERVRGKPHIPEEFLIKLPVSTARNRGNFVTEDVEVDRNTCAYMTPSCSIKENGCCKAGDQSDDGKSLISFKYVVTSNLPIDPVTCAFAAIGRNCQTFFKLHKPAGIDYAIKITLAIVRPRTSRFCHGGQLQQRFESINLASQQKRTLFITVWFKQSFSPFDVFAHTVVIGPSEQLHASSLEGCIVLYKGSDDDPVNIRNLT</sequence>
<name>G7YNJ4_CLOSI</name>
<evidence type="ECO:0000313" key="2">
    <source>
        <dbReference type="Proteomes" id="UP000008909"/>
    </source>
</evidence>
<reference key="2">
    <citation type="submission" date="2011-10" db="EMBL/GenBank/DDBJ databases">
        <title>The genome and transcriptome sequence of Clonorchis sinensis provide insights into the carcinogenic liver fluke.</title>
        <authorList>
            <person name="Wang X."/>
            <person name="Huang Y."/>
            <person name="Chen W."/>
            <person name="Liu H."/>
            <person name="Guo L."/>
            <person name="Chen Y."/>
            <person name="Luo F."/>
            <person name="Zhou W."/>
            <person name="Sun J."/>
            <person name="Mao Q."/>
            <person name="Liang P."/>
            <person name="Zhou C."/>
            <person name="Tian Y."/>
            <person name="Men J."/>
            <person name="Lv X."/>
            <person name="Huang L."/>
            <person name="Zhou J."/>
            <person name="Hu Y."/>
            <person name="Li R."/>
            <person name="Zhang F."/>
            <person name="Lei H."/>
            <person name="Li X."/>
            <person name="Hu X."/>
            <person name="Liang C."/>
            <person name="Xu J."/>
            <person name="Wu Z."/>
            <person name="Yu X."/>
        </authorList>
    </citation>
    <scope>NUCLEOTIDE SEQUENCE</scope>
    <source>
        <strain>Henan</strain>
    </source>
</reference>
<evidence type="ECO:0000313" key="1">
    <source>
        <dbReference type="EMBL" id="GAA54525.1"/>
    </source>
</evidence>
<protein>
    <submittedName>
        <fullName evidence="1">Uncharacterized protein</fullName>
    </submittedName>
</protein>
<reference evidence="1" key="1">
    <citation type="journal article" date="2011" name="Genome Biol.">
        <title>The draft genome of the carcinogenic human liver fluke Clonorchis sinensis.</title>
        <authorList>
            <person name="Wang X."/>
            <person name="Chen W."/>
            <person name="Huang Y."/>
            <person name="Sun J."/>
            <person name="Men J."/>
            <person name="Liu H."/>
            <person name="Luo F."/>
            <person name="Guo L."/>
            <person name="Lv X."/>
            <person name="Deng C."/>
            <person name="Zhou C."/>
            <person name="Fan Y."/>
            <person name="Li X."/>
            <person name="Huang L."/>
            <person name="Hu Y."/>
            <person name="Liang C."/>
            <person name="Hu X."/>
            <person name="Xu J."/>
            <person name="Yu X."/>
        </authorList>
    </citation>
    <scope>NUCLEOTIDE SEQUENCE [LARGE SCALE GENOMIC DNA]</scope>
    <source>
        <strain evidence="1">Henan</strain>
    </source>
</reference>
<keyword evidence="2" id="KW-1185">Reference proteome</keyword>
<organism evidence="1 2">
    <name type="scientific">Clonorchis sinensis</name>
    <name type="common">Chinese liver fluke</name>
    <dbReference type="NCBI Taxonomy" id="79923"/>
    <lineage>
        <taxon>Eukaryota</taxon>
        <taxon>Metazoa</taxon>
        <taxon>Spiralia</taxon>
        <taxon>Lophotrochozoa</taxon>
        <taxon>Platyhelminthes</taxon>
        <taxon>Trematoda</taxon>
        <taxon>Digenea</taxon>
        <taxon>Opisthorchiida</taxon>
        <taxon>Opisthorchiata</taxon>
        <taxon>Opisthorchiidae</taxon>
        <taxon>Clonorchis</taxon>
    </lineage>
</organism>
<dbReference type="EMBL" id="DF143899">
    <property type="protein sequence ID" value="GAA54525.1"/>
    <property type="molecule type" value="Genomic_DNA"/>
</dbReference>
<gene>
    <name evidence="1" type="ORF">CLF_103558</name>
</gene>
<dbReference type="AlphaFoldDB" id="G7YNJ4"/>
<accession>G7YNJ4</accession>